<dbReference type="GO" id="GO:0003676">
    <property type="term" value="F:nucleic acid binding"/>
    <property type="evidence" value="ECO:0007669"/>
    <property type="project" value="InterPro"/>
</dbReference>
<name>A0A5C3MZN2_9AGAM</name>
<dbReference type="EMBL" id="ML213516">
    <property type="protein sequence ID" value="TFK49248.1"/>
    <property type="molecule type" value="Genomic_DNA"/>
</dbReference>
<sequence length="1438" mass="158189">MQALRQEILPASGVEFVTSLHLTPYVLPTPPNPSARQEFAARALCNVVVARSNILRIFEVREEPAPVPEGVEDERERRGKVRRGTEAVEGEVEMDEQGEGFVNMGAAKPTSQNDNAYANIRTRMYFIREHRLHGTVTGIESVKIMSTLEDKLDRLLVSFKDAKLALLEWSTAIHDLITVSIHTYERAPQLMSVDAPLFRSQLRVDPLSRCAALSLPNDAIAVLPFYQSQAELDVMDQDQDQAQIRDVPYSPSFILDLITDVDERLHNVIDYVFLPGFNNPTIAVLFQPQQTCTGRLKEFKDTVKLFIFTLDLVTRAYPVINAVEGLPYDSNALLACDASMGGVVVLTSNAIIYIDRTARKIALPVNGWASRVSDLALPDLSGHEADRVMHLEGSRCIFADEHMMFVVLRDGLVYPVELVPDGRTVSRLSMAPALAQTAIPSAIRKVGDEYIFVGSAVGPSALLKASRVEEIITEEMDSSPSPAAVVPSADKMDVDEEEDLYGESTQNAMVTSNGHVNGSTENVKKRSVIHLSLCDTLPAHGPIADLTFSIAKNGDRSVPELVAATGTGLMGGFTLFQRDLPTRVKRKLHAIGGGRGMWALPVRQPLKANGVSYEKAGSQMENDTVIVSTDATPSPGLSRIATRTAKTDITITTRIPGTTIGAAPFFGRTAILHVMTNAIRVLEPDGTERQIIKDLENQMSRPKIRFCSICDPFVLILREDDSLGLFIGEPERGKIRRKDMSPMGEKTSRYLAGSFFNDSTGLFQAQGASRSQSANGVDTPATTTLQTVLNSGSKTQWLILVRPQGVMEIWTLPKLSLVFSTIAIATLQSVLVDSFDPPAASLPQAPPRKPQDLDIEQVLVAPLGESSPTPHLFVFMRSGQLSIYEACHLDQAPEEPQPARSSPLMVQFVKVASRAFAIQRAEETEKTILAEQKKIFRHLIPFVTSPSPGVVLSGVFFTGDHPSWLLATDKSGVRIHSSGHNVVHAFTACSLWESKGDFLLYSDEGPSLLEWMPGIQIATDLPSRFVPRSQAYSHLVYESSTSLLVASSVRQAKFTTYDDDGNCLWEPDAPNVTYPVCDCSSLELISPETWTVMDGYEFSPNESVNAMDCVPLETMSTETGSKNFIAVGTTINRGEDLAVKGATYIFEVVEVVSDPGSSAKRLYKLNLRCRDEAKGPVTAVCGLNGYLVSSMGQKIYVRALDLDERLVGVAFLDVGLYVTCLRSLKNLLLIGDSVKSVWFVAFQEDPYKLVVLAKDIHHHCVTSVNFLFADNRLSIATDDEDGIFRMYEYNPHDPESKDGQILLCRTEFHAQVQTSTSLAIARRVKEDPALPQSKLICGCADGSLVAIVPIEESSAKRLQLLHGQLTRNVQHVAALNPRAFRIVRNDYFSKPLIKGILDYNLLAHFEALPIDRQNEMTRQIGTERTTILRDWTAIGGAW</sequence>
<dbReference type="InterPro" id="IPR036322">
    <property type="entry name" value="WD40_repeat_dom_sf"/>
</dbReference>
<gene>
    <name evidence="7" type="ORF">OE88DRAFT_1662681</name>
</gene>
<dbReference type="PANTHER" id="PTHR10644">
    <property type="entry name" value="DNA REPAIR/RNA PROCESSING CPSF FAMILY"/>
    <property type="match status" value="1"/>
</dbReference>
<organism evidence="7 8">
    <name type="scientific">Heliocybe sulcata</name>
    <dbReference type="NCBI Taxonomy" id="5364"/>
    <lineage>
        <taxon>Eukaryota</taxon>
        <taxon>Fungi</taxon>
        <taxon>Dikarya</taxon>
        <taxon>Basidiomycota</taxon>
        <taxon>Agaricomycotina</taxon>
        <taxon>Agaricomycetes</taxon>
        <taxon>Gloeophyllales</taxon>
        <taxon>Gloeophyllaceae</taxon>
        <taxon>Heliocybe</taxon>
    </lineage>
</organism>
<dbReference type="STRING" id="5364.A0A5C3MZN2"/>
<protein>
    <recommendedName>
        <fullName evidence="9">DNA damage-binding protein 1</fullName>
    </recommendedName>
</protein>
<dbReference type="Pfam" id="PF23726">
    <property type="entry name" value="Beta-prop_RSE1_2nd"/>
    <property type="match status" value="1"/>
</dbReference>
<evidence type="ECO:0000256" key="1">
    <source>
        <dbReference type="ARBA" id="ARBA00004123"/>
    </source>
</evidence>
<dbReference type="SUPFAM" id="SSF50978">
    <property type="entry name" value="WD40 repeat-like"/>
    <property type="match status" value="1"/>
</dbReference>
<dbReference type="OrthoDB" id="6109at2759"/>
<evidence type="ECO:0000313" key="7">
    <source>
        <dbReference type="EMBL" id="TFK49248.1"/>
    </source>
</evidence>
<evidence type="ECO:0000259" key="5">
    <source>
        <dbReference type="Pfam" id="PF10433"/>
    </source>
</evidence>
<keyword evidence="2" id="KW-0539">Nucleus</keyword>
<dbReference type="InterPro" id="IPR050358">
    <property type="entry name" value="RSE1/DDB1/CFT1"/>
</dbReference>
<evidence type="ECO:0008006" key="9">
    <source>
        <dbReference type="Google" id="ProtNLM"/>
    </source>
</evidence>
<dbReference type="InterPro" id="IPR058543">
    <property type="entry name" value="Beta-prop_RSE1/DDB1/CPSF1_2nd"/>
</dbReference>
<evidence type="ECO:0000259" key="4">
    <source>
        <dbReference type="Pfam" id="PF03178"/>
    </source>
</evidence>
<dbReference type="Proteomes" id="UP000305948">
    <property type="component" value="Unassembled WGS sequence"/>
</dbReference>
<evidence type="ECO:0000313" key="8">
    <source>
        <dbReference type="Proteomes" id="UP000305948"/>
    </source>
</evidence>
<feature type="domain" description="RSE1/DDB1/CPSF1 second beta-propeller" evidence="6">
    <location>
        <begin position="593"/>
        <end position="988"/>
    </location>
</feature>
<dbReference type="InterPro" id="IPR004871">
    <property type="entry name" value="RSE1/DDB1/CPSF1_C"/>
</dbReference>
<dbReference type="GO" id="GO:0005634">
    <property type="term" value="C:nucleus"/>
    <property type="evidence" value="ECO:0007669"/>
    <property type="project" value="UniProtKB-SubCell"/>
</dbReference>
<dbReference type="Gene3D" id="2.130.10.10">
    <property type="entry name" value="YVTN repeat-like/Quinoprotein amine dehydrogenase"/>
    <property type="match status" value="2"/>
</dbReference>
<evidence type="ECO:0000256" key="3">
    <source>
        <dbReference type="SAM" id="MobiDB-lite"/>
    </source>
</evidence>
<feature type="domain" description="RSE1/DDB1/CPSF1 first beta-propeller" evidence="5">
    <location>
        <begin position="129"/>
        <end position="467"/>
    </location>
</feature>
<keyword evidence="8" id="KW-1185">Reference proteome</keyword>
<evidence type="ECO:0000259" key="6">
    <source>
        <dbReference type="Pfam" id="PF23726"/>
    </source>
</evidence>
<feature type="region of interest" description="Disordered" evidence="3">
    <location>
        <begin position="65"/>
        <end position="95"/>
    </location>
</feature>
<feature type="domain" description="RSE1/DDB1/CPSF1 C-terminal" evidence="4">
    <location>
        <begin position="1080"/>
        <end position="1406"/>
    </location>
</feature>
<proteinExistence type="predicted"/>
<dbReference type="Pfam" id="PF10433">
    <property type="entry name" value="Beta-prop_RSE1_1st"/>
    <property type="match status" value="1"/>
</dbReference>
<evidence type="ECO:0000256" key="2">
    <source>
        <dbReference type="ARBA" id="ARBA00023242"/>
    </source>
</evidence>
<dbReference type="Pfam" id="PF03178">
    <property type="entry name" value="CPSF_A"/>
    <property type="match status" value="1"/>
</dbReference>
<comment type="subcellular location">
    <subcellularLocation>
        <location evidence="1">Nucleus</location>
    </subcellularLocation>
</comment>
<accession>A0A5C3MZN2</accession>
<reference evidence="7 8" key="1">
    <citation type="journal article" date="2019" name="Nat. Ecol. Evol.">
        <title>Megaphylogeny resolves global patterns of mushroom evolution.</title>
        <authorList>
            <person name="Varga T."/>
            <person name="Krizsan K."/>
            <person name="Foldi C."/>
            <person name="Dima B."/>
            <person name="Sanchez-Garcia M."/>
            <person name="Sanchez-Ramirez S."/>
            <person name="Szollosi G.J."/>
            <person name="Szarkandi J.G."/>
            <person name="Papp V."/>
            <person name="Albert L."/>
            <person name="Andreopoulos W."/>
            <person name="Angelini C."/>
            <person name="Antonin V."/>
            <person name="Barry K.W."/>
            <person name="Bougher N.L."/>
            <person name="Buchanan P."/>
            <person name="Buyck B."/>
            <person name="Bense V."/>
            <person name="Catcheside P."/>
            <person name="Chovatia M."/>
            <person name="Cooper J."/>
            <person name="Damon W."/>
            <person name="Desjardin D."/>
            <person name="Finy P."/>
            <person name="Geml J."/>
            <person name="Haridas S."/>
            <person name="Hughes K."/>
            <person name="Justo A."/>
            <person name="Karasinski D."/>
            <person name="Kautmanova I."/>
            <person name="Kiss B."/>
            <person name="Kocsube S."/>
            <person name="Kotiranta H."/>
            <person name="LaButti K.M."/>
            <person name="Lechner B.E."/>
            <person name="Liimatainen K."/>
            <person name="Lipzen A."/>
            <person name="Lukacs Z."/>
            <person name="Mihaltcheva S."/>
            <person name="Morgado L.N."/>
            <person name="Niskanen T."/>
            <person name="Noordeloos M.E."/>
            <person name="Ohm R.A."/>
            <person name="Ortiz-Santana B."/>
            <person name="Ovrebo C."/>
            <person name="Racz N."/>
            <person name="Riley R."/>
            <person name="Savchenko A."/>
            <person name="Shiryaev A."/>
            <person name="Soop K."/>
            <person name="Spirin V."/>
            <person name="Szebenyi C."/>
            <person name="Tomsovsky M."/>
            <person name="Tulloss R.E."/>
            <person name="Uehling J."/>
            <person name="Grigoriev I.V."/>
            <person name="Vagvolgyi C."/>
            <person name="Papp T."/>
            <person name="Martin F.M."/>
            <person name="Miettinen O."/>
            <person name="Hibbett D.S."/>
            <person name="Nagy L.G."/>
        </authorList>
    </citation>
    <scope>NUCLEOTIDE SEQUENCE [LARGE SCALE GENOMIC DNA]</scope>
    <source>
        <strain evidence="7 8">OMC1185</strain>
    </source>
</reference>
<dbReference type="InterPro" id="IPR015943">
    <property type="entry name" value="WD40/YVTN_repeat-like_dom_sf"/>
</dbReference>
<dbReference type="InterPro" id="IPR018846">
    <property type="entry name" value="Beta-prop_RSE1/DDB1/CPSF1_1st"/>
</dbReference>